<proteinExistence type="predicted"/>
<organism evidence="1 2">
    <name type="scientific">Oopsacas minuta</name>
    <dbReference type="NCBI Taxonomy" id="111878"/>
    <lineage>
        <taxon>Eukaryota</taxon>
        <taxon>Metazoa</taxon>
        <taxon>Porifera</taxon>
        <taxon>Hexactinellida</taxon>
        <taxon>Hexasterophora</taxon>
        <taxon>Lyssacinosida</taxon>
        <taxon>Leucopsacidae</taxon>
        <taxon>Oopsacas</taxon>
    </lineage>
</organism>
<protein>
    <submittedName>
        <fullName evidence="1">Uncharacterized protein</fullName>
    </submittedName>
</protein>
<sequence length="119" mass="13433">MTAGGVENGAIELAVLKSPMWTRDRVSSPSRSHFSPGLKSRHVWKVRRRQGLLEDDKELDEYMRDAAASGSGMPREIHQLLPTILVFNLSIDSLALWEAHKASLAEDFPNRERLRVPDL</sequence>
<dbReference type="AlphaFoldDB" id="A0AAV7JIB0"/>
<dbReference type="EMBL" id="JAKMXF010000332">
    <property type="protein sequence ID" value="KAI6648184.1"/>
    <property type="molecule type" value="Genomic_DNA"/>
</dbReference>
<name>A0AAV7JIB0_9METZ</name>
<keyword evidence="2" id="KW-1185">Reference proteome</keyword>
<gene>
    <name evidence="1" type="ORF">LOD99_11993</name>
</gene>
<comment type="caution">
    <text evidence="1">The sequence shown here is derived from an EMBL/GenBank/DDBJ whole genome shotgun (WGS) entry which is preliminary data.</text>
</comment>
<dbReference type="Proteomes" id="UP001165289">
    <property type="component" value="Unassembled WGS sequence"/>
</dbReference>
<reference evidence="1 2" key="1">
    <citation type="journal article" date="2023" name="BMC Biol.">
        <title>The compact genome of the sponge Oopsacas minuta (Hexactinellida) is lacking key metazoan core genes.</title>
        <authorList>
            <person name="Santini S."/>
            <person name="Schenkelaars Q."/>
            <person name="Jourda C."/>
            <person name="Duchesne M."/>
            <person name="Belahbib H."/>
            <person name="Rocher C."/>
            <person name="Selva M."/>
            <person name="Riesgo A."/>
            <person name="Vervoort M."/>
            <person name="Leys S.P."/>
            <person name="Kodjabachian L."/>
            <person name="Le Bivic A."/>
            <person name="Borchiellini C."/>
            <person name="Claverie J.M."/>
            <person name="Renard E."/>
        </authorList>
    </citation>
    <scope>NUCLEOTIDE SEQUENCE [LARGE SCALE GENOMIC DNA]</scope>
    <source>
        <strain evidence="1">SPO-2</strain>
    </source>
</reference>
<evidence type="ECO:0000313" key="2">
    <source>
        <dbReference type="Proteomes" id="UP001165289"/>
    </source>
</evidence>
<accession>A0AAV7JIB0</accession>
<evidence type="ECO:0000313" key="1">
    <source>
        <dbReference type="EMBL" id="KAI6648184.1"/>
    </source>
</evidence>